<dbReference type="Proteomes" id="UP000464657">
    <property type="component" value="Chromosome"/>
</dbReference>
<name>A0A7L4ZH72_9FLAO</name>
<reference evidence="1 2" key="1">
    <citation type="journal article" date="2013" name="Int. J. Syst. Evol. Microbiol.">
        <title>Kordia antarctica sp. nov., isolated from Antarctic seawater.</title>
        <authorList>
            <person name="Baek K."/>
            <person name="Choi A."/>
            <person name="Kang I."/>
            <person name="Lee K."/>
            <person name="Cho J.C."/>
        </authorList>
    </citation>
    <scope>NUCLEOTIDE SEQUENCE [LARGE SCALE GENOMIC DNA]</scope>
    <source>
        <strain evidence="1 2">IMCC3317</strain>
    </source>
</reference>
<proteinExistence type="predicted"/>
<dbReference type="KEGG" id="kan:IMCC3317_13100"/>
<evidence type="ECO:0000313" key="1">
    <source>
        <dbReference type="EMBL" id="QHI35962.1"/>
    </source>
</evidence>
<dbReference type="EMBL" id="CP019288">
    <property type="protein sequence ID" value="QHI35962.1"/>
    <property type="molecule type" value="Genomic_DNA"/>
</dbReference>
<organism evidence="1 2">
    <name type="scientific">Kordia antarctica</name>
    <dbReference type="NCBI Taxonomy" id="1218801"/>
    <lineage>
        <taxon>Bacteria</taxon>
        <taxon>Pseudomonadati</taxon>
        <taxon>Bacteroidota</taxon>
        <taxon>Flavobacteriia</taxon>
        <taxon>Flavobacteriales</taxon>
        <taxon>Flavobacteriaceae</taxon>
        <taxon>Kordia</taxon>
    </lineage>
</organism>
<sequence length="47" mass="5330">MAKGKKCPSCKTSMFAQSEKVEPKGIYVVYVCRNGNCRHTEKTFESK</sequence>
<dbReference type="AlphaFoldDB" id="A0A7L4ZH72"/>
<dbReference type="OrthoDB" id="1495769at2"/>
<accession>A0A7L4ZH72</accession>
<dbReference type="RefSeq" id="WP_160128698.1">
    <property type="nucleotide sequence ID" value="NZ_CP019288.1"/>
</dbReference>
<keyword evidence="2" id="KW-1185">Reference proteome</keyword>
<evidence type="ECO:0000313" key="2">
    <source>
        <dbReference type="Proteomes" id="UP000464657"/>
    </source>
</evidence>
<protein>
    <submittedName>
        <fullName evidence="1">Uncharacterized protein</fullName>
    </submittedName>
</protein>
<gene>
    <name evidence="1" type="ORF">IMCC3317_13100</name>
</gene>